<dbReference type="EMBL" id="CAUYUJ010012336">
    <property type="protein sequence ID" value="CAK0833779.1"/>
    <property type="molecule type" value="Genomic_DNA"/>
</dbReference>
<keyword evidence="7" id="KW-1185">Reference proteome</keyword>
<dbReference type="PANTHER" id="PTHR13168:SF0">
    <property type="entry name" value="C-MYC-BINDING PROTEIN"/>
    <property type="match status" value="1"/>
</dbReference>
<dbReference type="CDD" id="cd21937">
    <property type="entry name" value="ZIP_MycBP-like"/>
    <property type="match status" value="1"/>
</dbReference>
<comment type="caution">
    <text evidence="6">The sequence shown here is derived from an EMBL/GenBank/DDBJ whole genome shotgun (WGS) entry which is preliminary data.</text>
</comment>
<comment type="subcellular location">
    <subcellularLocation>
        <location evidence="1">Nucleus</location>
    </subcellularLocation>
</comment>
<keyword evidence="5" id="KW-0732">Signal</keyword>
<feature type="signal peptide" evidence="5">
    <location>
        <begin position="1"/>
        <end position="25"/>
    </location>
</feature>
<evidence type="ECO:0000256" key="2">
    <source>
        <dbReference type="ARBA" id="ARBA00009389"/>
    </source>
</evidence>
<accession>A0ABN9SPJ8</accession>
<dbReference type="Proteomes" id="UP001189429">
    <property type="component" value="Unassembled WGS sequence"/>
</dbReference>
<evidence type="ECO:0000256" key="3">
    <source>
        <dbReference type="ARBA" id="ARBA00023242"/>
    </source>
</evidence>
<reference evidence="6" key="1">
    <citation type="submission" date="2023-10" db="EMBL/GenBank/DDBJ databases">
        <authorList>
            <person name="Chen Y."/>
            <person name="Shah S."/>
            <person name="Dougan E. K."/>
            <person name="Thang M."/>
            <person name="Chan C."/>
        </authorList>
    </citation>
    <scope>NUCLEOTIDE SEQUENCE [LARGE SCALE GENOMIC DNA]</scope>
</reference>
<dbReference type="PRINTS" id="PR02028">
    <property type="entry name" value="CMYCBINDINGP"/>
</dbReference>
<evidence type="ECO:0000313" key="7">
    <source>
        <dbReference type="Proteomes" id="UP001189429"/>
    </source>
</evidence>
<feature type="region of interest" description="Disordered" evidence="4">
    <location>
        <begin position="871"/>
        <end position="907"/>
    </location>
</feature>
<name>A0ABN9SPJ8_9DINO</name>
<protein>
    <submittedName>
        <fullName evidence="6">Uncharacterized protein</fullName>
    </submittedName>
</protein>
<evidence type="ECO:0000256" key="4">
    <source>
        <dbReference type="SAM" id="MobiDB-lite"/>
    </source>
</evidence>
<keyword evidence="3" id="KW-0539">Nucleus</keyword>
<evidence type="ECO:0000256" key="1">
    <source>
        <dbReference type="ARBA" id="ARBA00004123"/>
    </source>
</evidence>
<evidence type="ECO:0000256" key="5">
    <source>
        <dbReference type="SAM" id="SignalP"/>
    </source>
</evidence>
<comment type="similarity">
    <text evidence="2">Belongs to the AMY1 family.</text>
</comment>
<proteinExistence type="inferred from homology"/>
<evidence type="ECO:0000313" key="6">
    <source>
        <dbReference type="EMBL" id="CAK0833779.1"/>
    </source>
</evidence>
<gene>
    <name evidence="6" type="ORF">PCOR1329_LOCUS31371</name>
</gene>
<sequence>MAPSRRSHAAGRGALCAALAGWAFAAQCFVSPGARGAAGPRALRGGAELRRFPGAAEEAAQDAPRPLVGLAVCAASLGLAVAMVASPVRADDEVQDTQSTIAGKISRKKKKREAQVAEAKKEERVAAAPAGQEAGGGFSISLPSFSIPNNFGDSPKAVKPADSEAAPVKPFKVRGDKVYINPSDELDLDEVPLGAPNPPLLAAFLFGPSFIYLAFWVLGSLAEPAALLRVSFTEGIPHHGFCLYALAVLVPPQQLTRLRSTANFAADPLAFVTDYGTQEIKDSLDAYLPVAPVAEPLLARWQRCINELSVDFSAPPPEAYAQLCSDGLCVAHGGWPTYGQLLEVLTRGITIDHTKVSEEKRKHWSAQFRRWTQEIWSAASPCSRQPAPSAGFNATSMRAEWEQVWAPPDYTTDVSDHEIARWHGWAQHVTLPVSGKAADWIPSFESFRKAVGCTKGAAGLDGWSGAELIFISKVLPVMLHELYDLWVSTAHMATARDGHLPADLSTALFSRRVVGIPKRDENESRPISVASTLARARLTALAPSLPPSMANHYTCKIGVPVPRAVSAWLVEGARVGVEPDLTRAHDTVDHRLAAAALKAQQNLLPPLRLANFPASYFAELGLMCLALNAQWGVELRASADDDPRVLEVTGACRGGSLDFWVTGGASLHAVRAARATSLTDQKKHALNIYMRGAMQTRIAHILKRGGFGFKCAANSLHSSGEINLELLRSVVSFAVMCLTLRRILAGSSGVGTCIPGLQAAVPSAAQTAKSFAAAAAMSVETPDTQKDEFRKYLEKNGIINQLTRVLVGLYEEPERPGNAVDYIKKYLGAPTGVDVEELRAENTELKEENSKLEARADINFRFCFDGARRGEGEGRRPLGPAAGAAGGPGGVARALSNARGGGGQPWA</sequence>
<organism evidence="6 7">
    <name type="scientific">Prorocentrum cordatum</name>
    <dbReference type="NCBI Taxonomy" id="2364126"/>
    <lineage>
        <taxon>Eukaryota</taxon>
        <taxon>Sar</taxon>
        <taxon>Alveolata</taxon>
        <taxon>Dinophyceae</taxon>
        <taxon>Prorocentrales</taxon>
        <taxon>Prorocentraceae</taxon>
        <taxon>Prorocentrum</taxon>
    </lineage>
</organism>
<feature type="chain" id="PRO_5045430809" evidence="5">
    <location>
        <begin position="26"/>
        <end position="907"/>
    </location>
</feature>
<dbReference type="InterPro" id="IPR026060">
    <property type="entry name" value="AMY1"/>
</dbReference>
<dbReference type="PANTHER" id="PTHR13168">
    <property type="entry name" value="ASSOCIATE OF C-MYC AMY-1"/>
    <property type="match status" value="1"/>
</dbReference>